<dbReference type="Pfam" id="PF02021">
    <property type="entry name" value="UPF0102"/>
    <property type="match status" value="1"/>
</dbReference>
<protein>
    <recommendedName>
        <fullName evidence="2">UPF0102 protein L3556_04975</fullName>
    </recommendedName>
</protein>
<dbReference type="PANTHER" id="PTHR34039:SF1">
    <property type="entry name" value="UPF0102 PROTEIN YRAN"/>
    <property type="match status" value="1"/>
</dbReference>
<organism evidence="3 4">
    <name type="scientific">Candidatus Synechococcus calcipolaris G9</name>
    <dbReference type="NCBI Taxonomy" id="1497997"/>
    <lineage>
        <taxon>Bacteria</taxon>
        <taxon>Bacillati</taxon>
        <taxon>Cyanobacteriota</taxon>
        <taxon>Cyanophyceae</taxon>
        <taxon>Synechococcales</taxon>
        <taxon>Synechococcaceae</taxon>
        <taxon>Synechococcus</taxon>
    </lineage>
</organism>
<evidence type="ECO:0000256" key="2">
    <source>
        <dbReference type="HAMAP-Rule" id="MF_00048"/>
    </source>
</evidence>
<dbReference type="HAMAP" id="MF_00048">
    <property type="entry name" value="UPF0102"/>
    <property type="match status" value="1"/>
</dbReference>
<dbReference type="SUPFAM" id="SSF52980">
    <property type="entry name" value="Restriction endonuclease-like"/>
    <property type="match status" value="1"/>
</dbReference>
<dbReference type="InterPro" id="IPR003509">
    <property type="entry name" value="UPF0102_YraN-like"/>
</dbReference>
<dbReference type="CDD" id="cd20736">
    <property type="entry name" value="PoNe_Nuclease"/>
    <property type="match status" value="1"/>
</dbReference>
<dbReference type="RefSeq" id="WP_277866204.1">
    <property type="nucleotide sequence ID" value="NZ_JAKKUT010000002.1"/>
</dbReference>
<dbReference type="EMBL" id="JAKKUT010000002">
    <property type="protein sequence ID" value="MDG2990291.1"/>
    <property type="molecule type" value="Genomic_DNA"/>
</dbReference>
<proteinExistence type="inferred from homology"/>
<reference evidence="3" key="2">
    <citation type="submission" date="2022-01" db="EMBL/GenBank/DDBJ databases">
        <authorList>
            <person name="Zivanovic Y."/>
            <person name="Moreira D."/>
            <person name="Lopez-Garcia P."/>
        </authorList>
    </citation>
    <scope>NUCLEOTIDE SEQUENCE</scope>
    <source>
        <strain evidence="3">G9</strain>
    </source>
</reference>
<keyword evidence="4" id="KW-1185">Reference proteome</keyword>
<dbReference type="InterPro" id="IPR011856">
    <property type="entry name" value="tRNA_endonuc-like_dom_sf"/>
</dbReference>
<dbReference type="NCBIfam" id="TIGR00252">
    <property type="entry name" value="YraN family protein"/>
    <property type="match status" value="1"/>
</dbReference>
<evidence type="ECO:0000313" key="4">
    <source>
        <dbReference type="Proteomes" id="UP001154265"/>
    </source>
</evidence>
<sequence length="142" mass="16121">MGSVGETFVTDWLRQQNSIILAQNWHCPWGELDIVAQGSDRTVAFVEVKTRRHRNLDHNGLLAITPIKQKRLIQTAALFLEAHPTLQNNPCRFDVALVLYRPRVDPVPAHALQQPKISLGQPMPRNAYELELTTYLEGAFLI</sequence>
<dbReference type="PANTHER" id="PTHR34039">
    <property type="entry name" value="UPF0102 PROTEIN YRAN"/>
    <property type="match status" value="1"/>
</dbReference>
<evidence type="ECO:0000313" key="3">
    <source>
        <dbReference type="EMBL" id="MDG2990291.1"/>
    </source>
</evidence>
<evidence type="ECO:0000256" key="1">
    <source>
        <dbReference type="ARBA" id="ARBA00006738"/>
    </source>
</evidence>
<dbReference type="InterPro" id="IPR011335">
    <property type="entry name" value="Restrct_endonuc-II-like"/>
</dbReference>
<name>A0ABT6EYH9_9SYNE</name>
<comment type="similarity">
    <text evidence="1 2">Belongs to the UPF0102 family.</text>
</comment>
<gene>
    <name evidence="3" type="ORF">L3556_04975</name>
</gene>
<reference evidence="3" key="1">
    <citation type="journal article" date="2022" name="Genome Biol. Evol.">
        <title>A New Gene Family Diagnostic for Intracellular Biomineralization of Amorphous Ca Carbonates by Cyanobacteria.</title>
        <authorList>
            <person name="Benzerara K."/>
            <person name="Duprat E."/>
            <person name="Bitard-Feildel T."/>
            <person name="Caumes G."/>
            <person name="Cassier-Chauvat C."/>
            <person name="Chauvat F."/>
            <person name="Dezi M."/>
            <person name="Diop S.I."/>
            <person name="Gaschignard G."/>
            <person name="Gorgen S."/>
            <person name="Gugger M."/>
            <person name="Lopez-Garcia P."/>
            <person name="Millet M."/>
            <person name="Skouri-Panet F."/>
            <person name="Moreira D."/>
            <person name="Callebaut I."/>
        </authorList>
    </citation>
    <scope>NUCLEOTIDE SEQUENCE</scope>
    <source>
        <strain evidence="3">G9</strain>
    </source>
</reference>
<comment type="caution">
    <text evidence="3">The sequence shown here is derived from an EMBL/GenBank/DDBJ whole genome shotgun (WGS) entry which is preliminary data.</text>
</comment>
<dbReference type="Proteomes" id="UP001154265">
    <property type="component" value="Unassembled WGS sequence"/>
</dbReference>
<accession>A0ABT6EYH9</accession>
<dbReference type="Gene3D" id="3.40.1350.10">
    <property type="match status" value="1"/>
</dbReference>